<dbReference type="WBParaSite" id="SBAD_0000125601-mRNA-1">
    <property type="protein sequence ID" value="SBAD_0000125601-mRNA-1"/>
    <property type="gene ID" value="SBAD_0000125601"/>
</dbReference>
<name>A0A183IC62_9BILA</name>
<proteinExistence type="predicted"/>
<reference evidence="4" key="1">
    <citation type="submission" date="2016-06" db="UniProtKB">
        <authorList>
            <consortium name="WormBaseParasite"/>
        </authorList>
    </citation>
    <scope>IDENTIFICATION</scope>
</reference>
<dbReference type="PANTHER" id="PTHR40288:SF2">
    <property type="entry name" value="G PROTEIN-COUPLED RECEPTOR-RELATED"/>
    <property type="match status" value="1"/>
</dbReference>
<feature type="transmembrane region" description="Helical" evidence="1">
    <location>
        <begin position="178"/>
        <end position="199"/>
    </location>
</feature>
<evidence type="ECO:0000313" key="4">
    <source>
        <dbReference type="WBParaSite" id="SBAD_0000125601-mRNA-1"/>
    </source>
</evidence>
<gene>
    <name evidence="2" type="ORF">SBAD_LOCUS1206</name>
</gene>
<keyword evidence="1" id="KW-0812">Transmembrane</keyword>
<dbReference type="Proteomes" id="UP000270296">
    <property type="component" value="Unassembled WGS sequence"/>
</dbReference>
<evidence type="ECO:0000256" key="1">
    <source>
        <dbReference type="SAM" id="Phobius"/>
    </source>
</evidence>
<accession>A0A183IC62</accession>
<feature type="transmembrane region" description="Helical" evidence="1">
    <location>
        <begin position="27"/>
        <end position="53"/>
    </location>
</feature>
<sequence length="249" mass="28359">MRLCSKCLVINDQYTHAGRCLVPNRQLTLALAIVQLLITVSSLCQHFLSVVRYRTVFRCAYAYNSTVALDDRTCFLSFDIIVFDYGFFHLLLGTDQCIANYLDGGYLRFTWCFFHTVSLALLVNVCCCRRPCTLLMRPALFMQSIYALGLVILALATLPKTLSMLINQLSSRLFYLTVIYYMGLSVNWCFTLVLWHLFWHLRSSLKTTKAAARTTLTIRRNSAVNRKSFLLSNDVAPMVALEPSRASLS</sequence>
<feature type="transmembrane region" description="Helical" evidence="1">
    <location>
        <begin position="74"/>
        <end position="94"/>
    </location>
</feature>
<keyword evidence="3" id="KW-1185">Reference proteome</keyword>
<dbReference type="OrthoDB" id="5858931at2759"/>
<organism evidence="4">
    <name type="scientific">Soboliphyme baturini</name>
    <dbReference type="NCBI Taxonomy" id="241478"/>
    <lineage>
        <taxon>Eukaryota</taxon>
        <taxon>Metazoa</taxon>
        <taxon>Ecdysozoa</taxon>
        <taxon>Nematoda</taxon>
        <taxon>Enoplea</taxon>
        <taxon>Dorylaimia</taxon>
        <taxon>Dioctophymatida</taxon>
        <taxon>Dioctophymatoidea</taxon>
        <taxon>Soboliphymatidae</taxon>
        <taxon>Soboliphyme</taxon>
    </lineage>
</organism>
<feature type="transmembrane region" description="Helical" evidence="1">
    <location>
        <begin position="139"/>
        <end position="158"/>
    </location>
</feature>
<reference evidence="2 3" key="2">
    <citation type="submission" date="2018-11" db="EMBL/GenBank/DDBJ databases">
        <authorList>
            <consortium name="Pathogen Informatics"/>
        </authorList>
    </citation>
    <scope>NUCLEOTIDE SEQUENCE [LARGE SCALE GENOMIC DNA]</scope>
</reference>
<feature type="transmembrane region" description="Helical" evidence="1">
    <location>
        <begin position="106"/>
        <end position="127"/>
    </location>
</feature>
<dbReference type="AlphaFoldDB" id="A0A183IC62"/>
<keyword evidence="1" id="KW-1133">Transmembrane helix</keyword>
<evidence type="ECO:0000313" key="3">
    <source>
        <dbReference type="Proteomes" id="UP000270296"/>
    </source>
</evidence>
<dbReference type="PANTHER" id="PTHR40288">
    <property type="entry name" value="PROTEIN CBG16535-RELATED"/>
    <property type="match status" value="1"/>
</dbReference>
<keyword evidence="1" id="KW-0472">Membrane</keyword>
<dbReference type="EMBL" id="UZAM01006746">
    <property type="protein sequence ID" value="VDO93549.1"/>
    <property type="molecule type" value="Genomic_DNA"/>
</dbReference>
<evidence type="ECO:0000313" key="2">
    <source>
        <dbReference type="EMBL" id="VDO93549.1"/>
    </source>
</evidence>
<protein>
    <submittedName>
        <fullName evidence="4">G protein-coupled receptor</fullName>
    </submittedName>
</protein>